<dbReference type="CDD" id="cd02440">
    <property type="entry name" value="AdoMet_MTases"/>
    <property type="match status" value="1"/>
</dbReference>
<dbReference type="EMBL" id="AP025523">
    <property type="protein sequence ID" value="BDE07088.1"/>
    <property type="molecule type" value="Genomic_DNA"/>
</dbReference>
<dbReference type="SUPFAM" id="SSF53335">
    <property type="entry name" value="S-adenosyl-L-methionine-dependent methyltransferases"/>
    <property type="match status" value="1"/>
</dbReference>
<dbReference type="GO" id="GO:0005829">
    <property type="term" value="C:cytosol"/>
    <property type="evidence" value="ECO:0007669"/>
    <property type="project" value="TreeGrafter"/>
</dbReference>
<comment type="catalytic activity">
    <reaction evidence="7">
        <text>adenosine(1518)/adenosine(1519) in 16S rRNA + 4 S-adenosyl-L-methionine = N(6)-dimethyladenosine(1518)/N(6)-dimethyladenosine(1519) in 16S rRNA + 4 S-adenosyl-L-homocysteine + 4 H(+)</text>
        <dbReference type="Rhea" id="RHEA:19609"/>
        <dbReference type="Rhea" id="RHEA-COMP:10232"/>
        <dbReference type="Rhea" id="RHEA-COMP:10233"/>
        <dbReference type="ChEBI" id="CHEBI:15378"/>
        <dbReference type="ChEBI" id="CHEBI:57856"/>
        <dbReference type="ChEBI" id="CHEBI:59789"/>
        <dbReference type="ChEBI" id="CHEBI:74411"/>
        <dbReference type="ChEBI" id="CHEBI:74493"/>
        <dbReference type="EC" id="2.1.1.182"/>
    </reaction>
</comment>
<keyword evidence="2 7" id="KW-0698">rRNA processing</keyword>
<dbReference type="NCBIfam" id="TIGR00755">
    <property type="entry name" value="ksgA"/>
    <property type="match status" value="1"/>
</dbReference>
<evidence type="ECO:0000259" key="9">
    <source>
        <dbReference type="SMART" id="SM00650"/>
    </source>
</evidence>
<dbReference type="KEGG" id="vab:WPS_23640"/>
<evidence type="ECO:0000256" key="1">
    <source>
        <dbReference type="ARBA" id="ARBA00022490"/>
    </source>
</evidence>
<comment type="function">
    <text evidence="7">Specifically dimethylates two adjacent adenosines (A1518 and A1519) in the loop of a conserved hairpin near the 3'-end of 16S rRNA in the 30S particle. May play a critical role in biogenesis of 30S subunits.</text>
</comment>
<dbReference type="PROSITE" id="PS51689">
    <property type="entry name" value="SAM_RNA_A_N6_MT"/>
    <property type="match status" value="1"/>
</dbReference>
<dbReference type="Proteomes" id="UP001317532">
    <property type="component" value="Chromosome"/>
</dbReference>
<proteinExistence type="inferred from homology"/>
<evidence type="ECO:0000256" key="6">
    <source>
        <dbReference type="ARBA" id="ARBA00022884"/>
    </source>
</evidence>
<dbReference type="InterPro" id="IPR011530">
    <property type="entry name" value="rRNA_adenine_dimethylase"/>
</dbReference>
<comment type="caution">
    <text evidence="7">Lacks conserved residue(s) required for the propagation of feature annotation.</text>
</comment>
<feature type="binding site" evidence="7 8">
    <location>
        <position position="15"/>
    </location>
    <ligand>
        <name>S-adenosyl-L-methionine</name>
        <dbReference type="ChEBI" id="CHEBI:59789"/>
    </ligand>
</feature>
<dbReference type="EC" id="2.1.1.182" evidence="7"/>
<feature type="binding site" evidence="7 8">
    <location>
        <position position="107"/>
    </location>
    <ligand>
        <name>S-adenosyl-L-methionine</name>
        <dbReference type="ChEBI" id="CHEBI:59789"/>
    </ligand>
</feature>
<feature type="binding site" evidence="7 8">
    <location>
        <position position="87"/>
    </location>
    <ligand>
        <name>S-adenosyl-L-methionine</name>
        <dbReference type="ChEBI" id="CHEBI:59789"/>
    </ligand>
</feature>
<dbReference type="Pfam" id="PF00398">
    <property type="entry name" value="RrnaAD"/>
    <property type="match status" value="1"/>
</dbReference>
<comment type="subcellular location">
    <subcellularLocation>
        <location evidence="7">Cytoplasm</location>
    </subcellularLocation>
</comment>
<dbReference type="PANTHER" id="PTHR11727">
    <property type="entry name" value="DIMETHYLADENOSINE TRANSFERASE"/>
    <property type="match status" value="1"/>
</dbReference>
<reference evidence="10 11" key="1">
    <citation type="journal article" date="2022" name="ISME Commun">
        <title>Vulcanimicrobium alpinus gen. nov. sp. nov., the first cultivated representative of the candidate phylum 'Eremiobacterota', is a metabolically versatile aerobic anoxygenic phototroph.</title>
        <authorList>
            <person name="Yabe S."/>
            <person name="Muto K."/>
            <person name="Abe K."/>
            <person name="Yokota A."/>
            <person name="Staudigel H."/>
            <person name="Tebo B.M."/>
        </authorList>
    </citation>
    <scope>NUCLEOTIDE SEQUENCE [LARGE SCALE GENOMIC DNA]</scope>
    <source>
        <strain evidence="10 11">WC8-2</strain>
    </source>
</reference>
<accession>A0AAN1XZ97</accession>
<keyword evidence="5 7" id="KW-0949">S-adenosyl-L-methionine</keyword>
<dbReference type="InterPro" id="IPR001737">
    <property type="entry name" value="KsgA/Erm"/>
</dbReference>
<feature type="binding site" evidence="7 8">
    <location>
        <position position="17"/>
    </location>
    <ligand>
        <name>S-adenosyl-L-methionine</name>
        <dbReference type="ChEBI" id="CHEBI:59789"/>
    </ligand>
</feature>
<dbReference type="RefSeq" id="WP_317994703.1">
    <property type="nucleotide sequence ID" value="NZ_AP025523.1"/>
</dbReference>
<organism evidence="10 11">
    <name type="scientific">Vulcanimicrobium alpinum</name>
    <dbReference type="NCBI Taxonomy" id="3016050"/>
    <lineage>
        <taxon>Bacteria</taxon>
        <taxon>Bacillati</taxon>
        <taxon>Vulcanimicrobiota</taxon>
        <taxon>Vulcanimicrobiia</taxon>
        <taxon>Vulcanimicrobiales</taxon>
        <taxon>Vulcanimicrobiaceae</taxon>
        <taxon>Vulcanimicrobium</taxon>
    </lineage>
</organism>
<dbReference type="InterPro" id="IPR029063">
    <property type="entry name" value="SAM-dependent_MTases_sf"/>
</dbReference>
<feature type="binding site" evidence="7 8">
    <location>
        <position position="42"/>
    </location>
    <ligand>
        <name>S-adenosyl-L-methionine</name>
        <dbReference type="ChEBI" id="CHEBI:59789"/>
    </ligand>
</feature>
<dbReference type="AlphaFoldDB" id="A0AAN1XZ97"/>
<evidence type="ECO:0000313" key="10">
    <source>
        <dbReference type="EMBL" id="BDE07088.1"/>
    </source>
</evidence>
<comment type="similarity">
    <text evidence="7">Belongs to the class I-like SAM-binding methyltransferase superfamily. rRNA adenine N(6)-methyltransferase family. RsmA subfamily.</text>
</comment>
<gene>
    <name evidence="7 10" type="primary">rsmA</name>
    <name evidence="7" type="synonym">ksgA</name>
    <name evidence="10" type="ORF">WPS_23640</name>
</gene>
<sequence length="266" mass="28727">MASRGLRPKKRLGQHFLMDGGTANRIARLAVHAPGDRVLEIGAGTGALTAALLRLEADVTAFDLDEDMVAILRSRPDLAGAEIRSGDALTFDYAGWTGERDWCAAGNLPYNVGTPTLVRLASLPRPPQRIVAMIQKDVADRLLAKPGTPSYGSLTIAIELTMTTQRAFSVPPSAFFPRPGVVSSVVVLRRRATPAAPVRDRARFEQVVRGAFAYRRKTLANSLSLALECPRDRIADAIASLSLDPDVRGEHLDLTTFARLTDALFG</sequence>
<keyword evidence="6 7" id="KW-0694">RNA-binding</keyword>
<dbReference type="GO" id="GO:0003723">
    <property type="term" value="F:RNA binding"/>
    <property type="evidence" value="ECO:0007669"/>
    <property type="project" value="UniProtKB-UniRule"/>
</dbReference>
<name>A0AAN1XZ97_UNVUL</name>
<dbReference type="Gene3D" id="1.10.8.100">
    <property type="entry name" value="Ribosomal RNA adenine dimethylase-like, domain 2"/>
    <property type="match status" value="1"/>
</dbReference>
<evidence type="ECO:0000256" key="5">
    <source>
        <dbReference type="ARBA" id="ARBA00022691"/>
    </source>
</evidence>
<dbReference type="PANTHER" id="PTHR11727:SF7">
    <property type="entry name" value="DIMETHYLADENOSINE TRANSFERASE-RELATED"/>
    <property type="match status" value="1"/>
</dbReference>
<keyword evidence="3 7" id="KW-0489">Methyltransferase</keyword>
<dbReference type="Gene3D" id="3.40.50.150">
    <property type="entry name" value="Vaccinia Virus protein VP39"/>
    <property type="match status" value="1"/>
</dbReference>
<evidence type="ECO:0000256" key="3">
    <source>
        <dbReference type="ARBA" id="ARBA00022603"/>
    </source>
</evidence>
<evidence type="ECO:0000313" key="11">
    <source>
        <dbReference type="Proteomes" id="UP001317532"/>
    </source>
</evidence>
<dbReference type="InterPro" id="IPR020598">
    <property type="entry name" value="rRNA_Ade_methylase_Trfase_N"/>
</dbReference>
<keyword evidence="11" id="KW-1185">Reference proteome</keyword>
<feature type="domain" description="Ribosomal RNA adenine methylase transferase N-terminal" evidence="9">
    <location>
        <begin position="22"/>
        <end position="192"/>
    </location>
</feature>
<dbReference type="GO" id="GO:0052908">
    <property type="term" value="F:16S rRNA (adenine(1518)-N(6)/adenine(1519)-N(6))-dimethyltransferase activity"/>
    <property type="evidence" value="ECO:0007669"/>
    <property type="project" value="UniProtKB-EC"/>
</dbReference>
<keyword evidence="1 7" id="KW-0963">Cytoplasm</keyword>
<feature type="binding site" evidence="8">
    <location>
        <position position="63"/>
    </location>
    <ligand>
        <name>S-adenosyl-L-methionine</name>
        <dbReference type="ChEBI" id="CHEBI:59789"/>
    </ligand>
</feature>
<dbReference type="SMART" id="SM00650">
    <property type="entry name" value="rADc"/>
    <property type="match status" value="1"/>
</dbReference>
<evidence type="ECO:0000256" key="2">
    <source>
        <dbReference type="ARBA" id="ARBA00022552"/>
    </source>
</evidence>
<keyword evidence="4 7" id="KW-0808">Transferase</keyword>
<dbReference type="InterPro" id="IPR023165">
    <property type="entry name" value="rRNA_Ade_diMease-like_C"/>
</dbReference>
<protein>
    <recommendedName>
        <fullName evidence="7">Ribosomal RNA small subunit methyltransferase A</fullName>
        <ecNumber evidence="7">2.1.1.182</ecNumber>
    </recommendedName>
    <alternativeName>
        <fullName evidence="7">16S rRNA (adenine(1518)-N(6)/adenine(1519)-N(6))-dimethyltransferase</fullName>
    </alternativeName>
    <alternativeName>
        <fullName evidence="7">16S rRNA dimethyladenosine transferase</fullName>
    </alternativeName>
    <alternativeName>
        <fullName evidence="7">16S rRNA dimethylase</fullName>
    </alternativeName>
    <alternativeName>
        <fullName evidence="7">S-adenosylmethionine-6-N', N'-adenosyl(rRNA) dimethyltransferase</fullName>
    </alternativeName>
</protein>
<evidence type="ECO:0000256" key="4">
    <source>
        <dbReference type="ARBA" id="ARBA00022679"/>
    </source>
</evidence>
<dbReference type="HAMAP" id="MF_00607">
    <property type="entry name" value="16SrRNA_methyltr_A"/>
    <property type="match status" value="1"/>
</dbReference>
<evidence type="ECO:0000256" key="8">
    <source>
        <dbReference type="PROSITE-ProRule" id="PRU01026"/>
    </source>
</evidence>
<evidence type="ECO:0000256" key="7">
    <source>
        <dbReference type="HAMAP-Rule" id="MF_00607"/>
    </source>
</evidence>